<dbReference type="SUPFAM" id="SSF53756">
    <property type="entry name" value="UDP-Glycosyltransferase/glycogen phosphorylase"/>
    <property type="match status" value="1"/>
</dbReference>
<evidence type="ECO:0000256" key="3">
    <source>
        <dbReference type="ARBA" id="ARBA00022679"/>
    </source>
</evidence>
<evidence type="ECO:0000256" key="1">
    <source>
        <dbReference type="ARBA" id="ARBA00006739"/>
    </source>
</evidence>
<dbReference type="Proteomes" id="UP000268016">
    <property type="component" value="Unassembled WGS sequence"/>
</dbReference>
<keyword evidence="3 6" id="KW-0808">Transferase</keyword>
<protein>
    <submittedName>
        <fullName evidence="6">Glycosyltransferase</fullName>
    </submittedName>
</protein>
<dbReference type="OrthoDB" id="9771846at2"/>
<dbReference type="Pfam" id="PF13692">
    <property type="entry name" value="Glyco_trans_1_4"/>
    <property type="match status" value="1"/>
</dbReference>
<dbReference type="InterPro" id="IPR029044">
    <property type="entry name" value="Nucleotide-diphossugar_trans"/>
</dbReference>
<dbReference type="GO" id="GO:0016757">
    <property type="term" value="F:glycosyltransferase activity"/>
    <property type="evidence" value="ECO:0007669"/>
    <property type="project" value="UniProtKB-KW"/>
</dbReference>
<keyword evidence="4" id="KW-0812">Transmembrane</keyword>
<organism evidence="6 7">
    <name type="scientific">Histidinibacterium lentulum</name>
    <dbReference type="NCBI Taxonomy" id="2480588"/>
    <lineage>
        <taxon>Bacteria</taxon>
        <taxon>Pseudomonadati</taxon>
        <taxon>Pseudomonadota</taxon>
        <taxon>Alphaproteobacteria</taxon>
        <taxon>Rhodobacterales</taxon>
        <taxon>Paracoccaceae</taxon>
        <taxon>Histidinibacterium</taxon>
    </lineage>
</organism>
<keyword evidence="7" id="KW-1185">Reference proteome</keyword>
<accession>A0A3N2R6G7</accession>
<sequence length="838" mass="90678">MIRQIRALFARYATVKLARRVRSRQLVDTAGTLVGYLESIRIEQGELRVEGWARASRVTLFAGGDEVETTPLKRREDVSGKTGSEAEVGFFVALPCSYYTLCEPRRMGLVAEPRVGGRQILSVIFPRRRLRLAAILSLAPGFVFYSASALPAAIGWFVTGDPRYRKRIKDRLRLQLAPRAGRLTPEVFADAGAGSTPDRLPGDDPVTIIVPIYNAFDLLAEMLARVSRHTTRRTRLILVDDGSSDARVRPFLRDWAAGPEAARLDRVDLLENAENLGFIGSVNRGFALALAEGAGPVVLLNSDAFLPEGWDERLLAPLADSAVASVTAMSNDAEIFSVPSICVQTPIAPGQGDAIDAVARGLTGTAVLAEAPTGVGFCMAISREWLAKEPAFDTVFGRGYGEEVDWCQKIRARGGRHLGHGGVFVEHRGGQSFGSQEKLERVARNNAIVSSRYPPYDREVQDFIAADPLLTCRMALALGWAASIPEQPRLPVYLAHTMGGGAESYLMAQIAADLADGRPSTVLRVGGPTRWDLGVHTPAGVLRGMTDRTELVRDLLALMPAREVVYSCGVGDDNPIELPDLLADLASGPEDRARVLFHDFFPLSPSYTLLDADGRYRGPLSGPRSDRAHLYRRPDGSLASLEDWQGAWRRFADLATELRVFSEDSAMQVAAVWPHLAERISVRPHAMPPPRPVEPPPPGSKPVIGVLGNIGVQKGAAVVQALARRGDVSLVIVGNIDPAYALPGSVKVTGTYKPSDIPNLATLNRITHWLIPSIWPETFSYTTHEAIATGLPVMAFDLGAQGAAVRDAPNGLVLPFGDGEVATLADQVRRAVDRAELP</sequence>
<comment type="caution">
    <text evidence="6">The sequence shown here is derived from an EMBL/GenBank/DDBJ whole genome shotgun (WGS) entry which is preliminary data.</text>
</comment>
<dbReference type="EMBL" id="RDRB01000003">
    <property type="protein sequence ID" value="ROU02993.1"/>
    <property type="molecule type" value="Genomic_DNA"/>
</dbReference>
<comment type="similarity">
    <text evidence="1">Belongs to the glycosyltransferase 2 family.</text>
</comment>
<dbReference type="InterPro" id="IPR001173">
    <property type="entry name" value="Glyco_trans_2-like"/>
</dbReference>
<dbReference type="PANTHER" id="PTHR43179:SF12">
    <property type="entry name" value="GALACTOFURANOSYLTRANSFERASE GLFT2"/>
    <property type="match status" value="1"/>
</dbReference>
<evidence type="ECO:0000313" key="7">
    <source>
        <dbReference type="Proteomes" id="UP000268016"/>
    </source>
</evidence>
<dbReference type="Gene3D" id="3.40.50.2000">
    <property type="entry name" value="Glycogen Phosphorylase B"/>
    <property type="match status" value="1"/>
</dbReference>
<dbReference type="AlphaFoldDB" id="A0A3N2R6G7"/>
<evidence type="ECO:0000256" key="2">
    <source>
        <dbReference type="ARBA" id="ARBA00022676"/>
    </source>
</evidence>
<feature type="transmembrane region" description="Helical" evidence="4">
    <location>
        <begin position="132"/>
        <end position="158"/>
    </location>
</feature>
<evidence type="ECO:0000313" key="6">
    <source>
        <dbReference type="EMBL" id="ROU02993.1"/>
    </source>
</evidence>
<keyword evidence="4" id="KW-0472">Membrane</keyword>
<keyword evidence="2" id="KW-0328">Glycosyltransferase</keyword>
<gene>
    <name evidence="6" type="ORF">EAT49_06760</name>
</gene>
<evidence type="ECO:0000256" key="4">
    <source>
        <dbReference type="SAM" id="Phobius"/>
    </source>
</evidence>
<proteinExistence type="inferred from homology"/>
<feature type="domain" description="Glycosyltransferase 2-like" evidence="5">
    <location>
        <begin position="207"/>
        <end position="327"/>
    </location>
</feature>
<reference evidence="6 7" key="1">
    <citation type="submission" date="2018-10" db="EMBL/GenBank/DDBJ databases">
        <title>Histidinibacterium lentulum gen. nov., sp. nov., a marine bacterium from the culture broth of Picochlorum sp. 122.</title>
        <authorList>
            <person name="Wang G."/>
        </authorList>
    </citation>
    <scope>NUCLEOTIDE SEQUENCE [LARGE SCALE GENOMIC DNA]</scope>
    <source>
        <strain evidence="6 7">B17</strain>
    </source>
</reference>
<dbReference type="Gene3D" id="3.90.550.10">
    <property type="entry name" value="Spore Coat Polysaccharide Biosynthesis Protein SpsA, Chain A"/>
    <property type="match status" value="1"/>
</dbReference>
<dbReference type="PANTHER" id="PTHR43179">
    <property type="entry name" value="RHAMNOSYLTRANSFERASE WBBL"/>
    <property type="match status" value="1"/>
</dbReference>
<name>A0A3N2R6G7_9RHOB</name>
<evidence type="ECO:0000259" key="5">
    <source>
        <dbReference type="Pfam" id="PF00535"/>
    </source>
</evidence>
<keyword evidence="4" id="KW-1133">Transmembrane helix</keyword>
<dbReference type="SUPFAM" id="SSF53448">
    <property type="entry name" value="Nucleotide-diphospho-sugar transferases"/>
    <property type="match status" value="1"/>
</dbReference>
<dbReference type="Pfam" id="PF00535">
    <property type="entry name" value="Glycos_transf_2"/>
    <property type="match status" value="1"/>
</dbReference>
<dbReference type="RefSeq" id="WP_123641546.1">
    <property type="nucleotide sequence ID" value="NZ_ML119083.1"/>
</dbReference>